<dbReference type="PANTHER" id="PTHR44591:SF3">
    <property type="entry name" value="RESPONSE REGULATORY DOMAIN-CONTAINING PROTEIN"/>
    <property type="match status" value="1"/>
</dbReference>
<protein>
    <submittedName>
        <fullName evidence="4">Response regulator</fullName>
    </submittedName>
</protein>
<dbReference type="Gene3D" id="3.40.50.2300">
    <property type="match status" value="1"/>
</dbReference>
<reference evidence="4 5" key="1">
    <citation type="submission" date="2020-08" db="EMBL/GenBank/DDBJ databases">
        <title>Bridging the membrane lipid divide: bacteria of the FCB group superphylum have the potential to synthesize archaeal ether lipids.</title>
        <authorList>
            <person name="Villanueva L."/>
            <person name="Von Meijenfeldt F.A.B."/>
            <person name="Westbye A.B."/>
            <person name="Yadav S."/>
            <person name="Hopmans E.C."/>
            <person name="Dutilh B.E."/>
            <person name="Sinninghe Damste J.S."/>
        </authorList>
    </citation>
    <scope>NUCLEOTIDE SEQUENCE [LARGE SCALE GENOMIC DNA]</scope>
    <source>
        <strain evidence="4">NIOZ-UU30</strain>
    </source>
</reference>
<dbReference type="EMBL" id="JACNJH010000171">
    <property type="protein sequence ID" value="MBC8362124.1"/>
    <property type="molecule type" value="Genomic_DNA"/>
</dbReference>
<dbReference type="InterPro" id="IPR011006">
    <property type="entry name" value="CheY-like_superfamily"/>
</dbReference>
<feature type="domain" description="Response regulatory" evidence="3">
    <location>
        <begin position="3"/>
        <end position="113"/>
    </location>
</feature>
<name>A0A8J6TMM1_9BACT</name>
<evidence type="ECO:0000313" key="4">
    <source>
        <dbReference type="EMBL" id="MBC8362124.1"/>
    </source>
</evidence>
<dbReference type="Pfam" id="PF00072">
    <property type="entry name" value="Response_reg"/>
    <property type="match status" value="1"/>
</dbReference>
<dbReference type="GO" id="GO:0000160">
    <property type="term" value="P:phosphorelay signal transduction system"/>
    <property type="evidence" value="ECO:0007669"/>
    <property type="project" value="InterPro"/>
</dbReference>
<dbReference type="SUPFAM" id="SSF52172">
    <property type="entry name" value="CheY-like"/>
    <property type="match status" value="1"/>
</dbReference>
<keyword evidence="1 2" id="KW-0597">Phosphoprotein</keyword>
<dbReference type="Proteomes" id="UP000603434">
    <property type="component" value="Unassembled WGS sequence"/>
</dbReference>
<accession>A0A8J6TMM1</accession>
<evidence type="ECO:0000256" key="1">
    <source>
        <dbReference type="ARBA" id="ARBA00022553"/>
    </source>
</evidence>
<proteinExistence type="predicted"/>
<dbReference type="CDD" id="cd17546">
    <property type="entry name" value="REC_hyHK_CKI1_RcsC-like"/>
    <property type="match status" value="1"/>
</dbReference>
<dbReference type="PROSITE" id="PS50110">
    <property type="entry name" value="RESPONSE_REGULATORY"/>
    <property type="match status" value="1"/>
</dbReference>
<evidence type="ECO:0000313" key="5">
    <source>
        <dbReference type="Proteomes" id="UP000603434"/>
    </source>
</evidence>
<evidence type="ECO:0000259" key="3">
    <source>
        <dbReference type="PROSITE" id="PS50110"/>
    </source>
</evidence>
<dbReference type="AlphaFoldDB" id="A0A8J6TMM1"/>
<dbReference type="PANTHER" id="PTHR44591">
    <property type="entry name" value="STRESS RESPONSE REGULATOR PROTEIN 1"/>
    <property type="match status" value="1"/>
</dbReference>
<feature type="modified residue" description="4-aspartylphosphate" evidence="2">
    <location>
        <position position="52"/>
    </location>
</feature>
<sequence>MRSILVIDDVEQVVFVITMALAKYGFNVEIASDGLEGIKKFDEGRFDLVITDICMPGLNGNAVVQYVRNSEKHFTPVLGISGTPWLFGDAGFDAVLSKPFSIKELVDTVEILTAEALTSIATN</sequence>
<organism evidence="4 5">
    <name type="scientific">Candidatus Desulfatibia profunda</name>
    <dbReference type="NCBI Taxonomy" id="2841695"/>
    <lineage>
        <taxon>Bacteria</taxon>
        <taxon>Pseudomonadati</taxon>
        <taxon>Thermodesulfobacteriota</taxon>
        <taxon>Desulfobacteria</taxon>
        <taxon>Desulfobacterales</taxon>
        <taxon>Desulfobacterales incertae sedis</taxon>
        <taxon>Candidatus Desulfatibia</taxon>
    </lineage>
</organism>
<comment type="caution">
    <text evidence="4">The sequence shown here is derived from an EMBL/GenBank/DDBJ whole genome shotgun (WGS) entry which is preliminary data.</text>
</comment>
<dbReference type="SMART" id="SM00448">
    <property type="entry name" value="REC"/>
    <property type="match status" value="1"/>
</dbReference>
<dbReference type="InterPro" id="IPR050595">
    <property type="entry name" value="Bact_response_regulator"/>
</dbReference>
<dbReference type="InterPro" id="IPR001789">
    <property type="entry name" value="Sig_transdc_resp-reg_receiver"/>
</dbReference>
<evidence type="ECO:0000256" key="2">
    <source>
        <dbReference type="PROSITE-ProRule" id="PRU00169"/>
    </source>
</evidence>
<gene>
    <name evidence="4" type="ORF">H8E23_12085</name>
</gene>